<dbReference type="SUPFAM" id="SSF103025">
    <property type="entry name" value="Folate-binding domain"/>
    <property type="match status" value="1"/>
</dbReference>
<dbReference type="PANTHER" id="PTHR22602:SF0">
    <property type="entry name" value="TRANSFERASE CAF17, MITOCHONDRIAL-RELATED"/>
    <property type="match status" value="1"/>
</dbReference>
<dbReference type="PANTHER" id="PTHR22602">
    <property type="entry name" value="TRANSFERASE CAF17, MITOCHONDRIAL-RELATED"/>
    <property type="match status" value="1"/>
</dbReference>
<organism evidence="1">
    <name type="scientific">uncultured bacterium UPO53</name>
    <dbReference type="NCBI Taxonomy" id="1776978"/>
    <lineage>
        <taxon>Bacteria</taxon>
        <taxon>environmental samples</taxon>
    </lineage>
</organism>
<dbReference type="InterPro" id="IPR045179">
    <property type="entry name" value="YgfZ/GcvT"/>
</dbReference>
<reference evidence="1" key="1">
    <citation type="journal article" date="2016" name="Appl. Environ. Microbiol.">
        <title>Functional Metagenomics of a Biostimulated Petroleum-Contaminated Soil Reveals an Extraordinary Diversity of Extradiol Dioxygenases.</title>
        <authorList>
            <person name="Terron-Gonzalez L."/>
            <person name="Martin-Cabello G."/>
            <person name="Ferrer M."/>
            <person name="Santero E."/>
        </authorList>
    </citation>
    <scope>NUCLEOTIDE SEQUENCE</scope>
</reference>
<evidence type="ECO:0000313" key="1">
    <source>
        <dbReference type="EMBL" id="AMK59337.1"/>
    </source>
</evidence>
<dbReference type="GO" id="GO:0016226">
    <property type="term" value="P:iron-sulfur cluster assembly"/>
    <property type="evidence" value="ECO:0007669"/>
    <property type="project" value="TreeGrafter"/>
</dbReference>
<protein>
    <submittedName>
        <fullName evidence="1">Uncharacterized protein</fullName>
    </submittedName>
</protein>
<accession>A0A126SYF6</accession>
<dbReference type="SUPFAM" id="SSF101790">
    <property type="entry name" value="Aminomethyltransferase beta-barrel domain"/>
    <property type="match status" value="1"/>
</dbReference>
<dbReference type="AlphaFoldDB" id="A0A126SYF6"/>
<dbReference type="InterPro" id="IPR017703">
    <property type="entry name" value="YgfZ/GCV_T_CS"/>
</dbReference>
<proteinExistence type="predicted"/>
<dbReference type="InterPro" id="IPR029043">
    <property type="entry name" value="GcvT/YgfZ_C"/>
</dbReference>
<dbReference type="Gene3D" id="3.30.70.1630">
    <property type="match status" value="1"/>
</dbReference>
<name>A0A126SYF6_9BACT</name>
<dbReference type="Gene3D" id="2.40.30.160">
    <property type="match status" value="1"/>
</dbReference>
<sequence>MTTPWTSLLASTTLSSPVPATAVIPLPSLAVLMLTGPESMKFLQGQTTTDFREVEKGLVRRGAVCSLKGRVLFSFIAVPLDENVALVLPTDQLEAALSHLKKYAVFAKTQLSDASATVALASIAGPDAKVRVTDLFGQVPATEQVVRTAAGWAIRIGQEPRFLLGLSPEMLGARWPVLSASAAAESLWWSAEIRAGLATVFAATRDRFQPQELNFHAIDAVSYNKGCYTGQEVVARLYFRGKLKQRLYVLEGKARELPENAGVFAGDDHVGDIVMSARDGDTLRLLAVVKNTAARDSELTLGEHGDVLTVGSLPYALPTDKEE</sequence>
<dbReference type="EMBL" id="KU144981">
    <property type="protein sequence ID" value="AMK59337.1"/>
    <property type="molecule type" value="Genomic_DNA"/>
</dbReference>
<dbReference type="Gene3D" id="3.30.70.1400">
    <property type="entry name" value="Aminomethyltransferase beta-barrel domains"/>
    <property type="match status" value="1"/>
</dbReference>
<dbReference type="NCBIfam" id="TIGR03317">
    <property type="entry name" value="ygfZ_signature"/>
    <property type="match status" value="1"/>
</dbReference>